<sequence length="34" mass="3853">MKESLSELGPVVLLSETKDTSWTFLSIRSNQIRS</sequence>
<evidence type="ECO:0000313" key="1">
    <source>
        <dbReference type="EMBL" id="QHT97821.1"/>
    </source>
</evidence>
<organism evidence="1">
    <name type="scientific">viral metagenome</name>
    <dbReference type="NCBI Taxonomy" id="1070528"/>
    <lineage>
        <taxon>unclassified sequences</taxon>
        <taxon>metagenomes</taxon>
        <taxon>organismal metagenomes</taxon>
    </lineage>
</organism>
<name>A0A6C0IWZ8_9ZZZZ</name>
<accession>A0A6C0IWZ8</accession>
<dbReference type="EMBL" id="MN740283">
    <property type="protein sequence ID" value="QHT97821.1"/>
    <property type="molecule type" value="Genomic_DNA"/>
</dbReference>
<reference evidence="1" key="1">
    <citation type="journal article" date="2020" name="Nature">
        <title>Giant virus diversity and host interactions through global metagenomics.</title>
        <authorList>
            <person name="Schulz F."/>
            <person name="Roux S."/>
            <person name="Paez-Espino D."/>
            <person name="Jungbluth S."/>
            <person name="Walsh D.A."/>
            <person name="Denef V.J."/>
            <person name="McMahon K.D."/>
            <person name="Konstantinidis K.T."/>
            <person name="Eloe-Fadrosh E.A."/>
            <person name="Kyrpides N.C."/>
            <person name="Woyke T."/>
        </authorList>
    </citation>
    <scope>NUCLEOTIDE SEQUENCE</scope>
    <source>
        <strain evidence="1">GVMAG-M-3300025572-1</strain>
    </source>
</reference>
<dbReference type="AlphaFoldDB" id="A0A6C0IWZ8"/>
<protein>
    <submittedName>
        <fullName evidence="1">Uncharacterized protein</fullName>
    </submittedName>
</protein>
<proteinExistence type="predicted"/>